<comment type="caution">
    <text evidence="1">The sequence shown here is derived from an EMBL/GenBank/DDBJ whole genome shotgun (WGS) entry which is preliminary data.</text>
</comment>
<dbReference type="Pfam" id="PF10604">
    <property type="entry name" value="Polyketide_cyc2"/>
    <property type="match status" value="1"/>
</dbReference>
<dbReference type="InterPro" id="IPR019587">
    <property type="entry name" value="Polyketide_cyclase/dehydratase"/>
</dbReference>
<name>A0A923L5N6_9BACI</name>
<accession>A0A923L5N6</accession>
<evidence type="ECO:0000313" key="1">
    <source>
        <dbReference type="EMBL" id="MBC5636881.1"/>
    </source>
</evidence>
<keyword evidence="2" id="KW-1185">Reference proteome</keyword>
<dbReference type="CDD" id="cd07812">
    <property type="entry name" value="SRPBCC"/>
    <property type="match status" value="1"/>
</dbReference>
<dbReference type="EMBL" id="JACOOL010000005">
    <property type="protein sequence ID" value="MBC5636881.1"/>
    <property type="molecule type" value="Genomic_DNA"/>
</dbReference>
<dbReference type="Proteomes" id="UP000637359">
    <property type="component" value="Unassembled WGS sequence"/>
</dbReference>
<sequence length="153" mass="18217">MKTWTRDIEIHAPIDQVWKLLDGTLEDMQKIMPNVVENTLVKGTENAVGAVYRQKYREGKRMQEYDVETIEYENEADFKKLKVTFTLANMFEITTSYEAKKLEDHKTYFRYTTTNNPLKWFTKLLLKLVNSDKVVVQFVERVKQVAEEEVRKR</sequence>
<dbReference type="InterPro" id="IPR023393">
    <property type="entry name" value="START-like_dom_sf"/>
</dbReference>
<dbReference type="Gene3D" id="3.30.530.20">
    <property type="match status" value="1"/>
</dbReference>
<dbReference type="RefSeq" id="WP_186869594.1">
    <property type="nucleotide sequence ID" value="NZ_JACOOL010000005.1"/>
</dbReference>
<gene>
    <name evidence="1" type="ORF">H8S33_08635</name>
</gene>
<dbReference type="SUPFAM" id="SSF55961">
    <property type="entry name" value="Bet v1-like"/>
    <property type="match status" value="1"/>
</dbReference>
<proteinExistence type="predicted"/>
<evidence type="ECO:0000313" key="2">
    <source>
        <dbReference type="Proteomes" id="UP000637359"/>
    </source>
</evidence>
<protein>
    <submittedName>
        <fullName evidence="1">SRPBCC family protein</fullName>
    </submittedName>
</protein>
<dbReference type="AlphaFoldDB" id="A0A923L5N6"/>
<organism evidence="1 2">
    <name type="scientific">Ornithinibacillus hominis</name>
    <dbReference type="NCBI Taxonomy" id="2763055"/>
    <lineage>
        <taxon>Bacteria</taxon>
        <taxon>Bacillati</taxon>
        <taxon>Bacillota</taxon>
        <taxon>Bacilli</taxon>
        <taxon>Bacillales</taxon>
        <taxon>Bacillaceae</taxon>
        <taxon>Ornithinibacillus</taxon>
    </lineage>
</organism>
<reference evidence="1" key="1">
    <citation type="submission" date="2020-08" db="EMBL/GenBank/DDBJ databases">
        <title>Genome public.</title>
        <authorList>
            <person name="Liu C."/>
            <person name="Sun Q."/>
        </authorList>
    </citation>
    <scope>NUCLEOTIDE SEQUENCE</scope>
    <source>
        <strain evidence="1">BX22</strain>
    </source>
</reference>